<reference evidence="1 2" key="1">
    <citation type="submission" date="2017-11" db="EMBL/GenBank/DDBJ databases">
        <title>Evolution of Phototrophy in the Chloroflexi Phylum Driven by Horizontal Gene Transfer.</title>
        <authorList>
            <person name="Ward L.M."/>
            <person name="Hemp J."/>
            <person name="Shih P.M."/>
            <person name="Mcglynn S.E."/>
            <person name="Fischer W."/>
        </authorList>
    </citation>
    <scope>NUCLEOTIDE SEQUENCE [LARGE SCALE GENOMIC DNA]</scope>
    <source>
        <strain evidence="1">CP2_2F</strain>
    </source>
</reference>
<comment type="caution">
    <text evidence="1">The sequence shown here is derived from an EMBL/GenBank/DDBJ whole genome shotgun (WGS) entry which is preliminary data.</text>
</comment>
<evidence type="ECO:0000313" key="2">
    <source>
        <dbReference type="Proteomes" id="UP000228921"/>
    </source>
</evidence>
<accession>A0A2M8P3W3</accession>
<protein>
    <submittedName>
        <fullName evidence="1">Uncharacterized protein</fullName>
    </submittedName>
</protein>
<sequence>MACRAYLLLPADVRRLGPKLLDQQLWCWGCDIRRPEGNLLSAYGFIRLKAPEAVRQSSAYTLCFTNGAQVTLWAFGVFYGMPERGGIFVKRGGFEVRFTPEPRLPITAWCGVPDSQPPETVQTCAHALSLLAALCTWIADYEAWVAAQTPSDYRAACVAAWFAHKRAVPSEAMVSAWREIAESCRHAAILS</sequence>
<dbReference type="Proteomes" id="UP000228921">
    <property type="component" value="Unassembled WGS sequence"/>
</dbReference>
<proteinExistence type="predicted"/>
<organism evidence="1 2">
    <name type="scientific">Candidatus Thermofonsia Clade 1 bacterium</name>
    <dbReference type="NCBI Taxonomy" id="2364210"/>
    <lineage>
        <taxon>Bacteria</taxon>
        <taxon>Bacillati</taxon>
        <taxon>Chloroflexota</taxon>
        <taxon>Candidatus Thermofontia</taxon>
        <taxon>Candidatus Thermofonsia Clade 1</taxon>
    </lineage>
</organism>
<evidence type="ECO:0000313" key="1">
    <source>
        <dbReference type="EMBL" id="PJF32230.1"/>
    </source>
</evidence>
<name>A0A2M8P3W3_9CHLR</name>
<gene>
    <name evidence="1" type="ORF">CUN51_00980</name>
</gene>
<dbReference type="EMBL" id="PGTK01000001">
    <property type="protein sequence ID" value="PJF32230.1"/>
    <property type="molecule type" value="Genomic_DNA"/>
</dbReference>
<dbReference type="AlphaFoldDB" id="A0A2M8P3W3"/>